<dbReference type="EMBL" id="LGRX02033720">
    <property type="protein sequence ID" value="KAK3240175.1"/>
    <property type="molecule type" value="Genomic_DNA"/>
</dbReference>
<gene>
    <name evidence="2" type="ORF">CYMTET_49965</name>
</gene>
<dbReference type="Proteomes" id="UP001190700">
    <property type="component" value="Unassembled WGS sequence"/>
</dbReference>
<sequence>MVLRVCVIFACAPVALSAQTADPSPPIWPQTFHATLFQNRSGNLAIVDLWYDWPGGRNLNLIHSQQDDQGGVNQGPLYDIEWQNGTTYYFRPMMQTCKPIEMGVGILTPDWLNGAKYLGTEIVDLYNCTVWAKANFITYYAEIGTNRPVKWTFFDGMTEHLIVYEPNTTASSSTWQLPRYCFDKESSWKSADMQTMKNHETVPKVVELAKSSRAHASEIDNFEAFPGHPQIRAIFTRMIRQSLHTRIHMYGTGAPTILAELRLGPNPK</sequence>
<evidence type="ECO:0000313" key="2">
    <source>
        <dbReference type="EMBL" id="KAK3240175.1"/>
    </source>
</evidence>
<dbReference type="InterPro" id="IPR038941">
    <property type="entry name" value="At4g14100-like"/>
</dbReference>
<evidence type="ECO:0000256" key="1">
    <source>
        <dbReference type="SAM" id="SignalP"/>
    </source>
</evidence>
<evidence type="ECO:0000313" key="3">
    <source>
        <dbReference type="Proteomes" id="UP001190700"/>
    </source>
</evidence>
<comment type="caution">
    <text evidence="2">The sequence shown here is derived from an EMBL/GenBank/DDBJ whole genome shotgun (WGS) entry which is preliminary data.</text>
</comment>
<proteinExistence type="predicted"/>
<organism evidence="2 3">
    <name type="scientific">Cymbomonas tetramitiformis</name>
    <dbReference type="NCBI Taxonomy" id="36881"/>
    <lineage>
        <taxon>Eukaryota</taxon>
        <taxon>Viridiplantae</taxon>
        <taxon>Chlorophyta</taxon>
        <taxon>Pyramimonadophyceae</taxon>
        <taxon>Pyramimonadales</taxon>
        <taxon>Pyramimonadaceae</taxon>
        <taxon>Cymbomonas</taxon>
    </lineage>
</organism>
<accession>A0AAE0EV91</accession>
<dbReference type="PANTHER" id="PTHR33880:SF19">
    <property type="entry name" value="EXPRESSED PROTEIN"/>
    <property type="match status" value="1"/>
</dbReference>
<name>A0AAE0EV91_9CHLO</name>
<protein>
    <recommendedName>
        <fullName evidence="4">DUF946 domain-containing protein</fullName>
    </recommendedName>
</protein>
<keyword evidence="3" id="KW-1185">Reference proteome</keyword>
<reference evidence="2 3" key="1">
    <citation type="journal article" date="2015" name="Genome Biol. Evol.">
        <title>Comparative Genomics of a Bacterivorous Green Alga Reveals Evolutionary Causalities and Consequences of Phago-Mixotrophic Mode of Nutrition.</title>
        <authorList>
            <person name="Burns J.A."/>
            <person name="Paasch A."/>
            <person name="Narechania A."/>
            <person name="Kim E."/>
        </authorList>
    </citation>
    <scope>NUCLEOTIDE SEQUENCE [LARGE SCALE GENOMIC DNA]</scope>
    <source>
        <strain evidence="2 3">PLY_AMNH</strain>
    </source>
</reference>
<feature type="chain" id="PRO_5041949082" description="DUF946 domain-containing protein" evidence="1">
    <location>
        <begin position="18"/>
        <end position="268"/>
    </location>
</feature>
<dbReference type="PANTHER" id="PTHR33880">
    <property type="entry name" value="EXPRESSED PROTEIN"/>
    <property type="match status" value="1"/>
</dbReference>
<evidence type="ECO:0008006" key="4">
    <source>
        <dbReference type="Google" id="ProtNLM"/>
    </source>
</evidence>
<feature type="signal peptide" evidence="1">
    <location>
        <begin position="1"/>
        <end position="17"/>
    </location>
</feature>
<keyword evidence="1" id="KW-0732">Signal</keyword>
<dbReference type="AlphaFoldDB" id="A0AAE0EV91"/>